<comment type="caution">
    <text evidence="2">The sequence shown here is derived from an EMBL/GenBank/DDBJ whole genome shotgun (WGS) entry which is preliminary data.</text>
</comment>
<dbReference type="RefSeq" id="WP_184473607.1">
    <property type="nucleotide sequence ID" value="NZ_JACHOV010000001.1"/>
</dbReference>
<reference evidence="2 3" key="1">
    <citation type="submission" date="2020-08" db="EMBL/GenBank/DDBJ databases">
        <title>Genomic Encyclopedia of Type Strains, Phase IV (KMG-IV): sequencing the most valuable type-strain genomes for metagenomic binning, comparative biology and taxonomic classification.</title>
        <authorList>
            <person name="Goeker M."/>
        </authorList>
    </citation>
    <scope>NUCLEOTIDE SEQUENCE [LARGE SCALE GENOMIC DNA]</scope>
    <source>
        <strain evidence="2 3">DSM 7465</strain>
    </source>
</reference>
<dbReference type="SUPFAM" id="SSF51679">
    <property type="entry name" value="Bacterial luciferase-like"/>
    <property type="match status" value="1"/>
</dbReference>
<evidence type="ECO:0000259" key="1">
    <source>
        <dbReference type="Pfam" id="PF00296"/>
    </source>
</evidence>
<name>A0A840HPD3_9SPHN</name>
<protein>
    <submittedName>
        <fullName evidence="2">Putative F420-dependent oxidoreductase</fullName>
    </submittedName>
</protein>
<dbReference type="PANTHER" id="PTHR43244:SF2">
    <property type="entry name" value="CONSERVED HYPOTHETICAL ALANINE AND PROLINE-RICH PROTEIN"/>
    <property type="match status" value="1"/>
</dbReference>
<dbReference type="InterPro" id="IPR050564">
    <property type="entry name" value="F420-G6PD/mer"/>
</dbReference>
<dbReference type="Gene3D" id="3.20.20.30">
    <property type="entry name" value="Luciferase-like domain"/>
    <property type="match status" value="1"/>
</dbReference>
<dbReference type="GO" id="GO:0016705">
    <property type="term" value="F:oxidoreductase activity, acting on paired donors, with incorporation or reduction of molecular oxygen"/>
    <property type="evidence" value="ECO:0007669"/>
    <property type="project" value="InterPro"/>
</dbReference>
<dbReference type="Proteomes" id="UP000575068">
    <property type="component" value="Unassembled WGS sequence"/>
</dbReference>
<dbReference type="AlphaFoldDB" id="A0A840HPD3"/>
<dbReference type="InterPro" id="IPR036661">
    <property type="entry name" value="Luciferase-like_sf"/>
</dbReference>
<dbReference type="PANTHER" id="PTHR43244">
    <property type="match status" value="1"/>
</dbReference>
<evidence type="ECO:0000313" key="3">
    <source>
        <dbReference type="Proteomes" id="UP000575068"/>
    </source>
</evidence>
<dbReference type="CDD" id="cd01097">
    <property type="entry name" value="Tetrahydromethanopterin_reductase"/>
    <property type="match status" value="1"/>
</dbReference>
<keyword evidence="3" id="KW-1185">Reference proteome</keyword>
<accession>A0A840HPD3</accession>
<gene>
    <name evidence="2" type="ORF">HNQ99_000003</name>
</gene>
<evidence type="ECO:0000313" key="2">
    <source>
        <dbReference type="EMBL" id="MBB4639723.1"/>
    </source>
</evidence>
<sequence>MPIVGLTLDRTAHFLPAEQLAELAVKIERLGFESVWLLDSFGRDPFLTCGFMLSKTSTLKVATGVATVYSRDAMGAVQTRQALSEFYPGRFIMGLGASNPIVIAKRKGEWVAPLPKMTAYLEDMAEVQLITPKPEQMAPLYIAAHAPGLQKLAVKHAQGMVTWMMPSAIVKEARERVGADLNITSQILCVLSTDPEEARAVARAYLGMYIALPYYQAAFARCGFEEADWNNGGSDRLIDSITAWGSNSDILARVEGFGSDGANRVVLNVVREDETQRVIGKPPVIVSDWEGIEALSAILPGK</sequence>
<organism evidence="2 3">
    <name type="scientific">Rhizorhapis suberifaciens</name>
    <name type="common">corky root of lettuce</name>
    <dbReference type="NCBI Taxonomy" id="13656"/>
    <lineage>
        <taxon>Bacteria</taxon>
        <taxon>Pseudomonadati</taxon>
        <taxon>Pseudomonadota</taxon>
        <taxon>Alphaproteobacteria</taxon>
        <taxon>Sphingomonadales</taxon>
        <taxon>Sphingomonadaceae</taxon>
        <taxon>Rhizorhapis</taxon>
    </lineage>
</organism>
<dbReference type="EMBL" id="JACHOV010000001">
    <property type="protein sequence ID" value="MBB4639723.1"/>
    <property type="molecule type" value="Genomic_DNA"/>
</dbReference>
<feature type="domain" description="Luciferase-like" evidence="1">
    <location>
        <begin position="16"/>
        <end position="261"/>
    </location>
</feature>
<dbReference type="InterPro" id="IPR011251">
    <property type="entry name" value="Luciferase-like_dom"/>
</dbReference>
<dbReference type="Pfam" id="PF00296">
    <property type="entry name" value="Bac_luciferase"/>
    <property type="match status" value="1"/>
</dbReference>
<proteinExistence type="predicted"/>